<evidence type="ECO:0000313" key="1">
    <source>
        <dbReference type="EMBL" id="KWS04037.1"/>
    </source>
</evidence>
<protein>
    <submittedName>
        <fullName evidence="1">Uncharacterized protein</fullName>
    </submittedName>
</protein>
<sequence>MAIAAKLVLLTFLYLMFFSPSHRPRIDDAAVDRHLIPTR</sequence>
<proteinExistence type="predicted"/>
<reference evidence="1 2" key="1">
    <citation type="journal article" date="2014" name="Genome Announc.">
        <title>Draft Genome Sequence of Lysobacter capsici AZ78, a Bacterium Antagonistic to Plant-Pathogenic Oomycetes.</title>
        <authorList>
            <person name="Puopolo G."/>
            <person name="Sonego P."/>
            <person name="Engelen K."/>
            <person name="Pertot I."/>
        </authorList>
    </citation>
    <scope>NUCLEOTIDE SEQUENCE [LARGE SCALE GENOMIC DNA]</scope>
    <source>
        <strain evidence="1 2">AZ78</strain>
    </source>
</reference>
<accession>A0A108U7M9</accession>
<dbReference type="EMBL" id="JAJA02000001">
    <property type="protein sequence ID" value="KWS04037.1"/>
    <property type="molecule type" value="Genomic_DNA"/>
</dbReference>
<gene>
    <name evidence="1" type="ORF">AZ78_1586</name>
</gene>
<organism evidence="1 2">
    <name type="scientific">Lysobacter capsici AZ78</name>
    <dbReference type="NCBI Taxonomy" id="1444315"/>
    <lineage>
        <taxon>Bacteria</taxon>
        <taxon>Pseudomonadati</taxon>
        <taxon>Pseudomonadota</taxon>
        <taxon>Gammaproteobacteria</taxon>
        <taxon>Lysobacterales</taxon>
        <taxon>Lysobacteraceae</taxon>
        <taxon>Lysobacter</taxon>
    </lineage>
</organism>
<name>A0A108U7M9_9GAMM</name>
<dbReference type="AlphaFoldDB" id="A0A108U7M9"/>
<dbReference type="InterPro" id="IPR054636">
    <property type="entry name" value="CydP"/>
</dbReference>
<dbReference type="NCBIfam" id="NF045611">
    <property type="entry name" value="small_CydP"/>
    <property type="match status" value="1"/>
</dbReference>
<dbReference type="Proteomes" id="UP000023435">
    <property type="component" value="Unassembled WGS sequence"/>
</dbReference>
<comment type="caution">
    <text evidence="1">The sequence shown here is derived from an EMBL/GenBank/DDBJ whole genome shotgun (WGS) entry which is preliminary data.</text>
</comment>
<evidence type="ECO:0000313" key="2">
    <source>
        <dbReference type="Proteomes" id="UP000023435"/>
    </source>
</evidence>
<keyword evidence="2" id="KW-1185">Reference proteome</keyword>